<name>A0A939K411_9BACT</name>
<evidence type="ECO:0000256" key="1">
    <source>
        <dbReference type="SAM" id="SignalP"/>
    </source>
</evidence>
<feature type="signal peptide" evidence="1">
    <location>
        <begin position="1"/>
        <end position="22"/>
    </location>
</feature>
<evidence type="ECO:0000313" key="3">
    <source>
        <dbReference type="Proteomes" id="UP000664034"/>
    </source>
</evidence>
<dbReference type="AlphaFoldDB" id="A0A939K411"/>
<accession>A0A939K411</accession>
<keyword evidence="1" id="KW-0732">Signal</keyword>
<sequence length="152" mass="16500">MLKALTCCLPAFAGLLLLTCQAKKTATTEQAAPTISSVTRCYALTMNGDTVRLTVRQTGNDVTGKLLYQLSGKDRNTGTIRGTMHGDTLRADYMFHAEGVESIREVAFLAQKGGFLEGFGPVEEKNGKMRFTPNTAVTFSGNRILKQADCQE</sequence>
<keyword evidence="3" id="KW-1185">Reference proteome</keyword>
<feature type="chain" id="PRO_5037046881" evidence="1">
    <location>
        <begin position="23"/>
        <end position="152"/>
    </location>
</feature>
<protein>
    <submittedName>
        <fullName evidence="2">Uncharacterized protein</fullName>
    </submittedName>
</protein>
<dbReference type="EMBL" id="JAFMYV010000002">
    <property type="protein sequence ID" value="MBO0935696.1"/>
    <property type="molecule type" value="Genomic_DNA"/>
</dbReference>
<dbReference type="Proteomes" id="UP000664034">
    <property type="component" value="Unassembled WGS sequence"/>
</dbReference>
<gene>
    <name evidence="2" type="ORF">J2I47_03960</name>
</gene>
<organism evidence="2 3">
    <name type="scientific">Fibrella rubiginis</name>
    <dbReference type="NCBI Taxonomy" id="2817060"/>
    <lineage>
        <taxon>Bacteria</taxon>
        <taxon>Pseudomonadati</taxon>
        <taxon>Bacteroidota</taxon>
        <taxon>Cytophagia</taxon>
        <taxon>Cytophagales</taxon>
        <taxon>Spirosomataceae</taxon>
        <taxon>Fibrella</taxon>
    </lineage>
</organism>
<evidence type="ECO:0000313" key="2">
    <source>
        <dbReference type="EMBL" id="MBO0935696.1"/>
    </source>
</evidence>
<reference evidence="2" key="1">
    <citation type="submission" date="2021-03" db="EMBL/GenBank/DDBJ databases">
        <title>Fibrella sp. HMF5335 genome sequencing and assembly.</title>
        <authorList>
            <person name="Kang H."/>
            <person name="Kim H."/>
            <person name="Bae S."/>
            <person name="Joh K."/>
        </authorList>
    </citation>
    <scope>NUCLEOTIDE SEQUENCE</scope>
    <source>
        <strain evidence="2">HMF5335</strain>
    </source>
</reference>
<proteinExistence type="predicted"/>
<comment type="caution">
    <text evidence="2">The sequence shown here is derived from an EMBL/GenBank/DDBJ whole genome shotgun (WGS) entry which is preliminary data.</text>
</comment>
<dbReference type="RefSeq" id="WP_207363263.1">
    <property type="nucleotide sequence ID" value="NZ_JAFMYV010000002.1"/>
</dbReference>